<keyword evidence="2" id="KW-1185">Reference proteome</keyword>
<name>A0ACC6K372_9PSED</name>
<dbReference type="EMBL" id="JAVDTH010000012">
    <property type="protein sequence ID" value="MDR6712856.1"/>
    <property type="molecule type" value="Genomic_DNA"/>
</dbReference>
<accession>A0ACC6K372</accession>
<keyword evidence="1" id="KW-0418">Kinase</keyword>
<dbReference type="Proteomes" id="UP001259587">
    <property type="component" value="Unassembled WGS sequence"/>
</dbReference>
<proteinExistence type="predicted"/>
<gene>
    <name evidence="1" type="ORF">J2W83_002458</name>
</gene>
<reference evidence="1" key="1">
    <citation type="submission" date="2023-07" db="EMBL/GenBank/DDBJ databases">
        <title>Sorghum-associated microbial communities from plants grown in Nebraska, USA.</title>
        <authorList>
            <person name="Schachtman D."/>
        </authorList>
    </citation>
    <scope>NUCLEOTIDE SEQUENCE</scope>
    <source>
        <strain evidence="1">BE56</strain>
    </source>
</reference>
<sequence>MQRIVILGNAGSGKSTLARAIGERLDLPVIHLDRLFWEPGWVEPDAETFRTRVRSAVAAEAWVCEGNYSRRTFDLRLPRADLVIWLGTPRVTCLRRVILRSVLNRPRADLPVGCSEKLDRAFLQFVWTFDRGYRPGIEANRLAIGPQIPVVHLRGNKQISAFLDGLPSATSVAKGLLSNSPAANP</sequence>
<protein>
    <submittedName>
        <fullName evidence="1">Adenylate kinase family enzyme</fullName>
    </submittedName>
</protein>
<evidence type="ECO:0000313" key="2">
    <source>
        <dbReference type="Proteomes" id="UP001259587"/>
    </source>
</evidence>
<keyword evidence="1" id="KW-0808">Transferase</keyword>
<evidence type="ECO:0000313" key="1">
    <source>
        <dbReference type="EMBL" id="MDR6712856.1"/>
    </source>
</evidence>
<comment type="caution">
    <text evidence="1">The sequence shown here is derived from an EMBL/GenBank/DDBJ whole genome shotgun (WGS) entry which is preliminary data.</text>
</comment>
<organism evidence="1 2">
    <name type="scientific">Pseudomonas hunanensis</name>
    <dbReference type="NCBI Taxonomy" id="1247546"/>
    <lineage>
        <taxon>Bacteria</taxon>
        <taxon>Pseudomonadati</taxon>
        <taxon>Pseudomonadota</taxon>
        <taxon>Gammaproteobacteria</taxon>
        <taxon>Pseudomonadales</taxon>
        <taxon>Pseudomonadaceae</taxon>
        <taxon>Pseudomonas</taxon>
    </lineage>
</organism>